<feature type="region of interest" description="Disordered" evidence="1">
    <location>
        <begin position="107"/>
        <end position="166"/>
    </location>
</feature>
<evidence type="ECO:0000256" key="1">
    <source>
        <dbReference type="SAM" id="MobiDB-lite"/>
    </source>
</evidence>
<keyword evidence="4" id="KW-1185">Reference proteome</keyword>
<evidence type="ECO:0008006" key="5">
    <source>
        <dbReference type="Google" id="ProtNLM"/>
    </source>
</evidence>
<accession>A0A1I6FYH3</accession>
<gene>
    <name evidence="3" type="ORF">SAMN04488005_0735</name>
</gene>
<evidence type="ECO:0000313" key="3">
    <source>
        <dbReference type="EMBL" id="SFR34950.1"/>
    </source>
</evidence>
<sequence>MKQSLKILATLVCLAPVAAHAQIVELSQSDLRAAIANDSVIPTRQMIAGVENFTGGDVMDVRVFLVDGTITYRILVSYGDGQLGSILVDGVRGTQIAQSSNIGSQVMAAAASGRNPNSVNANNGNNGNNGNGNNGNGNGNSGNGNNGNGNGNSGNGNNGNGNGNNK</sequence>
<protein>
    <recommendedName>
        <fullName evidence="5">Peptidase propeptide and YPEB domain-containing protein</fullName>
    </recommendedName>
</protein>
<reference evidence="4" key="1">
    <citation type="submission" date="2016-10" db="EMBL/GenBank/DDBJ databases">
        <authorList>
            <person name="Varghese N."/>
            <person name="Submissions S."/>
        </authorList>
    </citation>
    <scope>NUCLEOTIDE SEQUENCE [LARGE SCALE GENOMIC DNA]</scope>
    <source>
        <strain evidence="4">DSM 26879</strain>
    </source>
</reference>
<organism evidence="3 4">
    <name type="scientific">Yoonia tamlensis</name>
    <dbReference type="NCBI Taxonomy" id="390270"/>
    <lineage>
        <taxon>Bacteria</taxon>
        <taxon>Pseudomonadati</taxon>
        <taxon>Pseudomonadota</taxon>
        <taxon>Alphaproteobacteria</taxon>
        <taxon>Rhodobacterales</taxon>
        <taxon>Paracoccaceae</taxon>
        <taxon>Yoonia</taxon>
    </lineage>
</organism>
<evidence type="ECO:0000256" key="2">
    <source>
        <dbReference type="SAM" id="SignalP"/>
    </source>
</evidence>
<dbReference type="AlphaFoldDB" id="A0A1I6FYH3"/>
<dbReference type="STRING" id="390270.SAMN04488005_0735"/>
<keyword evidence="2" id="KW-0732">Signal</keyword>
<dbReference type="EMBL" id="FOYP01000001">
    <property type="protein sequence ID" value="SFR34950.1"/>
    <property type="molecule type" value="Genomic_DNA"/>
</dbReference>
<dbReference type="Proteomes" id="UP000199478">
    <property type="component" value="Unassembled WGS sequence"/>
</dbReference>
<feature type="compositionally biased region" description="Gly residues" evidence="1">
    <location>
        <begin position="127"/>
        <end position="166"/>
    </location>
</feature>
<evidence type="ECO:0000313" key="4">
    <source>
        <dbReference type="Proteomes" id="UP000199478"/>
    </source>
</evidence>
<name>A0A1I6FYH3_9RHOB</name>
<proteinExistence type="predicted"/>
<feature type="chain" id="PRO_5011613324" description="Peptidase propeptide and YPEB domain-containing protein" evidence="2">
    <location>
        <begin position="22"/>
        <end position="166"/>
    </location>
</feature>
<feature type="signal peptide" evidence="2">
    <location>
        <begin position="1"/>
        <end position="21"/>
    </location>
</feature>